<feature type="compositionally biased region" description="Gly residues" evidence="1">
    <location>
        <begin position="12"/>
        <end position="22"/>
    </location>
</feature>
<name>A0A4P2Q1J6_SORCE</name>
<organism evidence="2 3">
    <name type="scientific">Sorangium cellulosum</name>
    <name type="common">Polyangium cellulosum</name>
    <dbReference type="NCBI Taxonomy" id="56"/>
    <lineage>
        <taxon>Bacteria</taxon>
        <taxon>Pseudomonadati</taxon>
        <taxon>Myxococcota</taxon>
        <taxon>Polyangia</taxon>
        <taxon>Polyangiales</taxon>
        <taxon>Polyangiaceae</taxon>
        <taxon>Sorangium</taxon>
    </lineage>
</organism>
<feature type="compositionally biased region" description="Low complexity" evidence="1">
    <location>
        <begin position="67"/>
        <end position="76"/>
    </location>
</feature>
<feature type="region of interest" description="Disordered" evidence="1">
    <location>
        <begin position="1"/>
        <end position="22"/>
    </location>
</feature>
<accession>A0A4P2Q1J6</accession>
<evidence type="ECO:0000313" key="3">
    <source>
        <dbReference type="Proteomes" id="UP000295781"/>
    </source>
</evidence>
<sequence>MEGAEQAAGDEAGLGRGGGEGGEAVRVDRGELVAAVGLVAVVRGLPRGDAGEPAAEGVGGRKRGGRAEAAGAQAAPGAEEGVLGEVVEIGGENAAGAEGAADERALFKERGGVEVEGGVRGGRPAPTGPLPERALSAGADAAAGGRIDLLALFRA</sequence>
<evidence type="ECO:0000313" key="2">
    <source>
        <dbReference type="EMBL" id="AUX22818.1"/>
    </source>
</evidence>
<dbReference type="EMBL" id="CP012670">
    <property type="protein sequence ID" value="AUX22818.1"/>
    <property type="molecule type" value="Genomic_DNA"/>
</dbReference>
<proteinExistence type="predicted"/>
<dbReference type="RefSeq" id="WP_338092471.1">
    <property type="nucleotide sequence ID" value="NZ_CP012670.1"/>
</dbReference>
<protein>
    <submittedName>
        <fullName evidence="2">Uncharacterized protein</fullName>
    </submittedName>
</protein>
<evidence type="ECO:0000256" key="1">
    <source>
        <dbReference type="SAM" id="MobiDB-lite"/>
    </source>
</evidence>
<feature type="compositionally biased region" description="Low complexity" evidence="1">
    <location>
        <begin position="1"/>
        <end position="11"/>
    </location>
</feature>
<dbReference type="AlphaFoldDB" id="A0A4P2Q1J6"/>
<feature type="region of interest" description="Disordered" evidence="1">
    <location>
        <begin position="46"/>
        <end position="76"/>
    </location>
</feature>
<gene>
    <name evidence="2" type="ORF">SOCEGT47_033310</name>
</gene>
<dbReference type="Proteomes" id="UP000295781">
    <property type="component" value="Chromosome"/>
</dbReference>
<reference evidence="2 3" key="1">
    <citation type="submission" date="2015-09" db="EMBL/GenBank/DDBJ databases">
        <title>Sorangium comparison.</title>
        <authorList>
            <person name="Zaburannyi N."/>
            <person name="Bunk B."/>
            <person name="Overmann J."/>
            <person name="Mueller R."/>
        </authorList>
    </citation>
    <scope>NUCLEOTIDE SEQUENCE [LARGE SCALE GENOMIC DNA]</scope>
    <source>
        <strain evidence="2 3">So ceGT47</strain>
    </source>
</reference>